<evidence type="ECO:0000256" key="1">
    <source>
        <dbReference type="SAM" id="MobiDB-lite"/>
    </source>
</evidence>
<feature type="compositionally biased region" description="Low complexity" evidence="1">
    <location>
        <begin position="38"/>
        <end position="50"/>
    </location>
</feature>
<protein>
    <submittedName>
        <fullName evidence="2">Uncharacterized protein</fullName>
    </submittedName>
</protein>
<gene>
    <name evidence="2" type="ORF">GCM10011333_04660</name>
</gene>
<dbReference type="Proteomes" id="UP000616114">
    <property type="component" value="Unassembled WGS sequence"/>
</dbReference>
<reference evidence="2" key="2">
    <citation type="submission" date="2020-09" db="EMBL/GenBank/DDBJ databases">
        <authorList>
            <person name="Sun Q."/>
            <person name="Zhou Y."/>
        </authorList>
    </citation>
    <scope>NUCLEOTIDE SEQUENCE</scope>
    <source>
        <strain evidence="2">CGMCC 1.12785</strain>
    </source>
</reference>
<proteinExistence type="predicted"/>
<dbReference type="AlphaFoldDB" id="A0A8J2TVQ3"/>
<name>A0A8J2TVQ3_9MICO</name>
<evidence type="ECO:0000313" key="3">
    <source>
        <dbReference type="Proteomes" id="UP000616114"/>
    </source>
</evidence>
<dbReference type="EMBL" id="BMFY01000002">
    <property type="protein sequence ID" value="GGA05056.1"/>
    <property type="molecule type" value="Genomic_DNA"/>
</dbReference>
<feature type="region of interest" description="Disordered" evidence="1">
    <location>
        <begin position="1"/>
        <end position="104"/>
    </location>
</feature>
<evidence type="ECO:0000313" key="2">
    <source>
        <dbReference type="EMBL" id="GGA05056.1"/>
    </source>
</evidence>
<organism evidence="2 3">
    <name type="scientific">Sediminivirga luteola</name>
    <dbReference type="NCBI Taxonomy" id="1774748"/>
    <lineage>
        <taxon>Bacteria</taxon>
        <taxon>Bacillati</taxon>
        <taxon>Actinomycetota</taxon>
        <taxon>Actinomycetes</taxon>
        <taxon>Micrococcales</taxon>
        <taxon>Brevibacteriaceae</taxon>
        <taxon>Sediminivirga</taxon>
    </lineage>
</organism>
<comment type="caution">
    <text evidence="2">The sequence shown here is derived from an EMBL/GenBank/DDBJ whole genome shotgun (WGS) entry which is preliminary data.</text>
</comment>
<sequence length="104" mass="10314">MGSILECAPAALRQPGDQAPRTAGGPGLGTGAGGGGWPQQAGTGATPAPTDACLFNPQSPGPVSGQKKAPASETATNRGFLLHSPRVPGRIPIRPFQHSPVPTG</sequence>
<reference evidence="2" key="1">
    <citation type="journal article" date="2014" name="Int. J. Syst. Evol. Microbiol.">
        <title>Complete genome sequence of Corynebacterium casei LMG S-19264T (=DSM 44701T), isolated from a smear-ripened cheese.</title>
        <authorList>
            <consortium name="US DOE Joint Genome Institute (JGI-PGF)"/>
            <person name="Walter F."/>
            <person name="Albersmeier A."/>
            <person name="Kalinowski J."/>
            <person name="Ruckert C."/>
        </authorList>
    </citation>
    <scope>NUCLEOTIDE SEQUENCE</scope>
    <source>
        <strain evidence="2">CGMCC 1.12785</strain>
    </source>
</reference>
<feature type="compositionally biased region" description="Gly residues" evidence="1">
    <location>
        <begin position="24"/>
        <end position="37"/>
    </location>
</feature>
<accession>A0A8J2TVQ3</accession>
<keyword evidence="3" id="KW-1185">Reference proteome</keyword>